<dbReference type="AlphaFoldDB" id="A0AB34L5B0"/>
<protein>
    <submittedName>
        <fullName evidence="2">Uncharacterized protein</fullName>
    </submittedName>
</protein>
<feature type="compositionally biased region" description="Polar residues" evidence="1">
    <location>
        <begin position="115"/>
        <end position="135"/>
    </location>
</feature>
<feature type="compositionally biased region" description="Low complexity" evidence="1">
    <location>
        <begin position="140"/>
        <end position="151"/>
    </location>
</feature>
<proteinExistence type="predicted"/>
<dbReference type="EMBL" id="JAAQHG020000001">
    <property type="protein sequence ID" value="KAL1590810.1"/>
    <property type="molecule type" value="Genomic_DNA"/>
</dbReference>
<feature type="compositionally biased region" description="Polar residues" evidence="1">
    <location>
        <begin position="87"/>
        <end position="97"/>
    </location>
</feature>
<keyword evidence="3" id="KW-1185">Reference proteome</keyword>
<dbReference type="GeneID" id="96001864"/>
<reference evidence="2 3" key="1">
    <citation type="journal article" date="2020" name="Microbiol. Resour. Announc.">
        <title>Draft Genome Sequence of a Cladosporium Species Isolated from the Mesophotic Ascidian Didemnum maculosum.</title>
        <authorList>
            <person name="Gioti A."/>
            <person name="Siaperas R."/>
            <person name="Nikolaivits E."/>
            <person name="Le Goff G."/>
            <person name="Ouazzani J."/>
            <person name="Kotoulas G."/>
            <person name="Topakas E."/>
        </authorList>
    </citation>
    <scope>NUCLEOTIDE SEQUENCE [LARGE SCALE GENOMIC DNA]</scope>
    <source>
        <strain evidence="2 3">TM138-S3</strain>
    </source>
</reference>
<evidence type="ECO:0000256" key="1">
    <source>
        <dbReference type="SAM" id="MobiDB-lite"/>
    </source>
</evidence>
<dbReference type="RefSeq" id="XP_069233915.1">
    <property type="nucleotide sequence ID" value="XM_069369026.1"/>
</dbReference>
<evidence type="ECO:0000313" key="2">
    <source>
        <dbReference type="EMBL" id="KAL1590810.1"/>
    </source>
</evidence>
<accession>A0AB34L5B0</accession>
<organism evidence="2 3">
    <name type="scientific">Cladosporium halotolerans</name>
    <dbReference type="NCBI Taxonomy" id="1052096"/>
    <lineage>
        <taxon>Eukaryota</taxon>
        <taxon>Fungi</taxon>
        <taxon>Dikarya</taxon>
        <taxon>Ascomycota</taxon>
        <taxon>Pezizomycotina</taxon>
        <taxon>Dothideomycetes</taxon>
        <taxon>Dothideomycetidae</taxon>
        <taxon>Cladosporiales</taxon>
        <taxon>Cladosporiaceae</taxon>
        <taxon>Cladosporium</taxon>
    </lineage>
</organism>
<gene>
    <name evidence="2" type="ORF">WHR41_00420</name>
</gene>
<dbReference type="Proteomes" id="UP000803884">
    <property type="component" value="Unassembled WGS sequence"/>
</dbReference>
<feature type="region of interest" description="Disordered" evidence="1">
    <location>
        <begin position="320"/>
        <end position="368"/>
    </location>
</feature>
<name>A0AB34L5B0_9PEZI</name>
<sequence>MSTDWVHATLHIQMPCDRPPHYTDLSPLTSIPIYKHQSDFIIAEESRSNQYRMDPHDPPEYDPEILVSRQRQDDTCMPYGSHHSENARQQPATNPLAQGQWARVPTRPPDFGTFIATNPGSRGLNQPSLQRTQSVGPAFRLESSPPKSSSSRPRRRPRPLDQERLRQPLNPSMLYPQMSPYAVPDNGSDNDTFDYQPRSISQPTTPGLLPRVSEVQATTLPRHATYPPASEWLDQNESITNDAAFNDEHEFRLFVEATAGLGPIPSMDHRGLSSPFTSHSHPIHHNDSTGGFETDTSYMISPTADTPTTVQALQYLAQMPENTSQPPPQPPQRHNIQAFGPDFDSWLQSPPSHVGPAQRPPMPPLSTQAVMPDWTSVPDVSPLDEELPDYAASQAQAQAVQRVEATRRAQELQRRWQQSGSRTTRYS</sequence>
<feature type="region of interest" description="Disordered" evidence="1">
    <location>
        <begin position="78"/>
        <end position="208"/>
    </location>
</feature>
<comment type="caution">
    <text evidence="2">The sequence shown here is derived from an EMBL/GenBank/DDBJ whole genome shotgun (WGS) entry which is preliminary data.</text>
</comment>
<evidence type="ECO:0000313" key="3">
    <source>
        <dbReference type="Proteomes" id="UP000803884"/>
    </source>
</evidence>